<evidence type="ECO:0000256" key="2">
    <source>
        <dbReference type="SAM" id="Phobius"/>
    </source>
</evidence>
<organism evidence="3 4">
    <name type="scientific">Klenkia brasiliensis</name>
    <dbReference type="NCBI Taxonomy" id="333142"/>
    <lineage>
        <taxon>Bacteria</taxon>
        <taxon>Bacillati</taxon>
        <taxon>Actinomycetota</taxon>
        <taxon>Actinomycetes</taxon>
        <taxon>Geodermatophilales</taxon>
        <taxon>Geodermatophilaceae</taxon>
        <taxon>Klenkia</taxon>
    </lineage>
</organism>
<keyword evidence="2" id="KW-0812">Transmembrane</keyword>
<sequence>MTEDPATQRYPLPPWPPPTQPPPAQAALPPAPPPRRGSRVLRAFVVAVAVVGLVAAGWWLRTGEAPPVPRADPTVAAETAPRTVPTPGYEESDEPLGAPPPAPASDVFAFVAEQDDGITPVAWDPCRPVAVVLSPDGAPADAEPLLVDALARMTEVTGLQFRYEGTTDELPGGDRAAYQPDRYGDRWAPVLVGWRTPDQEPGLAGDVAGLGGSASAGPEGGPLAWVTGSVTLDGPEYAELAAGGDAAVGRAILLHELGHVVGLAHVWDADQLMASTTSGEVLDFADGDLAGLARLGAGVCIPEL</sequence>
<accession>A0A1G8A2V0</accession>
<keyword evidence="2" id="KW-1133">Transmembrane helix</keyword>
<keyword evidence="2" id="KW-0472">Membrane</keyword>
<dbReference type="Proteomes" id="UP000198863">
    <property type="component" value="Unassembled WGS sequence"/>
</dbReference>
<dbReference type="InterPro" id="IPR024079">
    <property type="entry name" value="MetalloPept_cat_dom_sf"/>
</dbReference>
<protein>
    <recommendedName>
        <fullName evidence="5">Matrixin</fullName>
    </recommendedName>
</protein>
<dbReference type="GO" id="GO:0008237">
    <property type="term" value="F:metallopeptidase activity"/>
    <property type="evidence" value="ECO:0007669"/>
    <property type="project" value="InterPro"/>
</dbReference>
<feature type="transmembrane region" description="Helical" evidence="2">
    <location>
        <begin position="40"/>
        <end position="60"/>
    </location>
</feature>
<evidence type="ECO:0000256" key="1">
    <source>
        <dbReference type="SAM" id="MobiDB-lite"/>
    </source>
</evidence>
<name>A0A1G8A2V0_9ACTN</name>
<dbReference type="EMBL" id="FNCF01000010">
    <property type="protein sequence ID" value="SDH15259.1"/>
    <property type="molecule type" value="Genomic_DNA"/>
</dbReference>
<feature type="region of interest" description="Disordered" evidence="1">
    <location>
        <begin position="63"/>
        <end position="101"/>
    </location>
</feature>
<keyword evidence="4" id="KW-1185">Reference proteome</keyword>
<dbReference type="AlphaFoldDB" id="A0A1G8A2V0"/>
<feature type="region of interest" description="Disordered" evidence="1">
    <location>
        <begin position="1"/>
        <end position="35"/>
    </location>
</feature>
<dbReference type="OrthoDB" id="4297752at2"/>
<proteinExistence type="predicted"/>
<gene>
    <name evidence="3" type="ORF">SAMN05660324_0031</name>
</gene>
<reference evidence="4" key="1">
    <citation type="submission" date="2016-10" db="EMBL/GenBank/DDBJ databases">
        <authorList>
            <person name="Varghese N."/>
            <person name="Submissions S."/>
        </authorList>
    </citation>
    <scope>NUCLEOTIDE SEQUENCE [LARGE SCALE GENOMIC DNA]</scope>
    <source>
        <strain evidence="4">DSM 44526</strain>
    </source>
</reference>
<dbReference type="Gene3D" id="3.40.390.10">
    <property type="entry name" value="Collagenase (Catalytic Domain)"/>
    <property type="match status" value="1"/>
</dbReference>
<feature type="compositionally biased region" description="Pro residues" evidence="1">
    <location>
        <begin position="11"/>
        <end position="35"/>
    </location>
</feature>
<evidence type="ECO:0008006" key="5">
    <source>
        <dbReference type="Google" id="ProtNLM"/>
    </source>
</evidence>
<dbReference type="RefSeq" id="WP_091069124.1">
    <property type="nucleotide sequence ID" value="NZ_FNCF01000010.1"/>
</dbReference>
<evidence type="ECO:0000313" key="4">
    <source>
        <dbReference type="Proteomes" id="UP000198863"/>
    </source>
</evidence>
<evidence type="ECO:0000313" key="3">
    <source>
        <dbReference type="EMBL" id="SDH15259.1"/>
    </source>
</evidence>
<dbReference type="SUPFAM" id="SSF55486">
    <property type="entry name" value="Metalloproteases ('zincins'), catalytic domain"/>
    <property type="match status" value="1"/>
</dbReference>